<keyword evidence="4" id="KW-1185">Reference proteome</keyword>
<dbReference type="AlphaFoldDB" id="A0A1I1ZCD0"/>
<dbReference type="SUPFAM" id="SSF56601">
    <property type="entry name" value="beta-lactamase/transpeptidase-like"/>
    <property type="match status" value="1"/>
</dbReference>
<gene>
    <name evidence="3" type="ORF">SAMN02799615_00682</name>
</gene>
<dbReference type="RefSeq" id="WP_026634002.1">
    <property type="nucleotide sequence ID" value="NZ_FONH01000002.1"/>
</dbReference>
<dbReference type="Proteomes" id="UP000199477">
    <property type="component" value="Unassembled WGS sequence"/>
</dbReference>
<dbReference type="PANTHER" id="PTHR46825">
    <property type="entry name" value="D-ALANYL-D-ALANINE-CARBOXYPEPTIDASE/ENDOPEPTIDASE AMPH"/>
    <property type="match status" value="1"/>
</dbReference>
<dbReference type="InterPro" id="IPR050491">
    <property type="entry name" value="AmpC-like"/>
</dbReference>
<dbReference type="STRING" id="500610.SAMN02799615_00682"/>
<keyword evidence="1" id="KW-0732">Signal</keyword>
<evidence type="ECO:0000259" key="2">
    <source>
        <dbReference type="Pfam" id="PF00144"/>
    </source>
</evidence>
<dbReference type="InterPro" id="IPR001466">
    <property type="entry name" value="Beta-lactam-related"/>
</dbReference>
<proteinExistence type="predicted"/>
<evidence type="ECO:0000313" key="4">
    <source>
        <dbReference type="Proteomes" id="UP000199477"/>
    </source>
</evidence>
<feature type="domain" description="Beta-lactamase-related" evidence="2">
    <location>
        <begin position="35"/>
        <end position="347"/>
    </location>
</feature>
<reference evidence="4" key="1">
    <citation type="submission" date="2016-10" db="EMBL/GenBank/DDBJ databases">
        <authorList>
            <person name="Varghese N."/>
            <person name="Submissions S."/>
        </authorList>
    </citation>
    <scope>NUCLEOTIDE SEQUENCE [LARGE SCALE GENOMIC DNA]</scope>
    <source>
        <strain evidence="4">UNC178MFTsu3.1</strain>
    </source>
</reference>
<feature type="signal peptide" evidence="1">
    <location>
        <begin position="1"/>
        <end position="26"/>
    </location>
</feature>
<organism evidence="3 4">
    <name type="scientific">Dyella marensis</name>
    <dbReference type="NCBI Taxonomy" id="500610"/>
    <lineage>
        <taxon>Bacteria</taxon>
        <taxon>Pseudomonadati</taxon>
        <taxon>Pseudomonadota</taxon>
        <taxon>Gammaproteobacteria</taxon>
        <taxon>Lysobacterales</taxon>
        <taxon>Rhodanobacteraceae</taxon>
        <taxon>Dyella</taxon>
    </lineage>
</organism>
<name>A0A1I1ZCD0_9GAMM</name>
<protein>
    <submittedName>
        <fullName evidence="3">CubicO group peptidase, beta-lactamase class C family</fullName>
    </submittedName>
</protein>
<sequence>MASRRRFVQGMAGALAGVWLAPSLLASEAGAAKGVRKVVDDFVKANGFHGVIHLVRNRRVVLSEAFGMADVEAGRRTTVETLYPLASISKWFVSIAVLRLVEQGKLSLDGSIADYLAGYRADTGAKVKLKHLLSNCSGIPNGFSPQVKADPAIWTKAYTTGEAIKAFCSGDLAFEPGSRFSYDLTNWILVKGIVEQVTGHEFAQVIDGLVLTPLGLKQVLPRYTDEARARVAIGYATIDPPVRKMNPQLVYTLASGGYCGTATELVRAAEGVYGGSLLSAASREALSTILVPTESYALGGRVKAVQVDGTAQAFAWETGRTDGYRSLLAHRLDGQSTLVLLNNTDLSQKTIDLFAEAVFAAESQA</sequence>
<dbReference type="EMBL" id="FONH01000002">
    <property type="protein sequence ID" value="SFE29494.1"/>
    <property type="molecule type" value="Genomic_DNA"/>
</dbReference>
<dbReference type="PANTHER" id="PTHR46825:SF9">
    <property type="entry name" value="BETA-LACTAMASE-RELATED DOMAIN-CONTAINING PROTEIN"/>
    <property type="match status" value="1"/>
</dbReference>
<dbReference type="InterPro" id="IPR012338">
    <property type="entry name" value="Beta-lactam/transpept-like"/>
</dbReference>
<evidence type="ECO:0000256" key="1">
    <source>
        <dbReference type="SAM" id="SignalP"/>
    </source>
</evidence>
<dbReference type="PROSITE" id="PS51318">
    <property type="entry name" value="TAT"/>
    <property type="match status" value="1"/>
</dbReference>
<dbReference type="Pfam" id="PF00144">
    <property type="entry name" value="Beta-lactamase"/>
    <property type="match status" value="1"/>
</dbReference>
<accession>A0A1I1ZCD0</accession>
<evidence type="ECO:0000313" key="3">
    <source>
        <dbReference type="EMBL" id="SFE29494.1"/>
    </source>
</evidence>
<feature type="chain" id="PRO_5011778648" evidence="1">
    <location>
        <begin position="27"/>
        <end position="365"/>
    </location>
</feature>
<dbReference type="InterPro" id="IPR006311">
    <property type="entry name" value="TAT_signal"/>
</dbReference>
<dbReference type="Gene3D" id="3.40.710.10">
    <property type="entry name" value="DD-peptidase/beta-lactamase superfamily"/>
    <property type="match status" value="1"/>
</dbReference>